<evidence type="ECO:0000259" key="7">
    <source>
        <dbReference type="Pfam" id="PF00441"/>
    </source>
</evidence>
<proteinExistence type="inferred from homology"/>
<gene>
    <name evidence="10" type="ORF">HHI_04550</name>
</gene>
<dbReference type="InterPro" id="IPR009100">
    <property type="entry name" value="AcylCoA_DH/oxidase_NM_dom_sf"/>
</dbReference>
<dbReference type="Pfam" id="PF00441">
    <property type="entry name" value="Acyl-CoA_dh_1"/>
    <property type="match status" value="1"/>
</dbReference>
<reference evidence="10 11" key="1">
    <citation type="submission" date="2013-04" db="EMBL/GenBank/DDBJ databases">
        <title>Hyphomonas hirschiana VP5 Genome Sequencing.</title>
        <authorList>
            <person name="Lai Q."/>
            <person name="Shao Z."/>
        </authorList>
    </citation>
    <scope>NUCLEOTIDE SEQUENCE [LARGE SCALE GENOMIC DNA]</scope>
    <source>
        <strain evidence="10 11">VP5</strain>
    </source>
</reference>
<feature type="domain" description="Acyl-CoA dehydrogenase/oxidase C-terminal" evidence="7">
    <location>
        <begin position="233"/>
        <end position="402"/>
    </location>
</feature>
<dbReference type="Gene3D" id="1.10.540.10">
    <property type="entry name" value="Acyl-CoA dehydrogenase/oxidase, N-terminal domain"/>
    <property type="match status" value="1"/>
</dbReference>
<dbReference type="GO" id="GO:0016627">
    <property type="term" value="F:oxidoreductase activity, acting on the CH-CH group of donors"/>
    <property type="evidence" value="ECO:0007669"/>
    <property type="project" value="InterPro"/>
</dbReference>
<dbReference type="SUPFAM" id="SSF47203">
    <property type="entry name" value="Acyl-CoA dehydrogenase C-terminal domain-like"/>
    <property type="match status" value="1"/>
</dbReference>
<evidence type="ECO:0000256" key="1">
    <source>
        <dbReference type="ARBA" id="ARBA00001974"/>
    </source>
</evidence>
<dbReference type="RefSeq" id="WP_011645268.1">
    <property type="nucleotide sequence ID" value="NZ_ARYI01000003.1"/>
</dbReference>
<evidence type="ECO:0000256" key="6">
    <source>
        <dbReference type="RuleBase" id="RU362125"/>
    </source>
</evidence>
<dbReference type="AlphaFoldDB" id="A0A059FXZ6"/>
<dbReference type="Gene3D" id="2.40.110.10">
    <property type="entry name" value="Butyryl-CoA Dehydrogenase, subunit A, domain 2"/>
    <property type="match status" value="1"/>
</dbReference>
<dbReference type="Proteomes" id="UP000025061">
    <property type="component" value="Unassembled WGS sequence"/>
</dbReference>
<dbReference type="InterPro" id="IPR046373">
    <property type="entry name" value="Acyl-CoA_Oxase/DH_mid-dom_sf"/>
</dbReference>
<dbReference type="PATRIC" id="fig|1280951.3.peg.925"/>
<dbReference type="EMBL" id="ARYI01000003">
    <property type="protein sequence ID" value="KCZ95396.1"/>
    <property type="molecule type" value="Genomic_DNA"/>
</dbReference>
<evidence type="ECO:0000256" key="4">
    <source>
        <dbReference type="ARBA" id="ARBA00022827"/>
    </source>
</evidence>
<dbReference type="Gene3D" id="1.20.140.10">
    <property type="entry name" value="Butyryl-CoA Dehydrogenase, subunit A, domain 3"/>
    <property type="match status" value="1"/>
</dbReference>
<comment type="cofactor">
    <cofactor evidence="1 6">
        <name>FAD</name>
        <dbReference type="ChEBI" id="CHEBI:57692"/>
    </cofactor>
</comment>
<dbReference type="InterPro" id="IPR052161">
    <property type="entry name" value="Mycobact_Acyl-CoA_DH"/>
</dbReference>
<dbReference type="InterPro" id="IPR009075">
    <property type="entry name" value="AcylCo_DH/oxidase_C"/>
</dbReference>
<evidence type="ECO:0000256" key="2">
    <source>
        <dbReference type="ARBA" id="ARBA00009347"/>
    </source>
</evidence>
<evidence type="ECO:0000259" key="8">
    <source>
        <dbReference type="Pfam" id="PF02770"/>
    </source>
</evidence>
<comment type="caution">
    <text evidence="10">The sequence shown here is derived from an EMBL/GenBank/DDBJ whole genome shotgun (WGS) entry which is preliminary data.</text>
</comment>
<dbReference type="OrthoDB" id="5716984at2"/>
<dbReference type="InterPro" id="IPR037069">
    <property type="entry name" value="AcylCoA_DH/ox_N_sf"/>
</dbReference>
<dbReference type="PANTHER" id="PTHR43292">
    <property type="entry name" value="ACYL-COA DEHYDROGENASE"/>
    <property type="match status" value="1"/>
</dbReference>
<evidence type="ECO:0000313" key="10">
    <source>
        <dbReference type="EMBL" id="KCZ95396.1"/>
    </source>
</evidence>
<dbReference type="InterPro" id="IPR006091">
    <property type="entry name" value="Acyl-CoA_Oxase/DH_mid-dom"/>
</dbReference>
<dbReference type="Pfam" id="PF02771">
    <property type="entry name" value="Acyl-CoA_dh_N"/>
    <property type="match status" value="1"/>
</dbReference>
<evidence type="ECO:0000259" key="9">
    <source>
        <dbReference type="Pfam" id="PF02771"/>
    </source>
</evidence>
<dbReference type="Pfam" id="PF02770">
    <property type="entry name" value="Acyl-CoA_dh_M"/>
    <property type="match status" value="1"/>
</dbReference>
<accession>A0A059FXZ6</accession>
<keyword evidence="3 6" id="KW-0285">Flavoprotein</keyword>
<dbReference type="SUPFAM" id="SSF56645">
    <property type="entry name" value="Acyl-CoA dehydrogenase NM domain-like"/>
    <property type="match status" value="1"/>
</dbReference>
<dbReference type="PANTHER" id="PTHR43292:SF3">
    <property type="entry name" value="ACYL-COA DEHYDROGENASE FADE29"/>
    <property type="match status" value="1"/>
</dbReference>
<evidence type="ECO:0000256" key="5">
    <source>
        <dbReference type="ARBA" id="ARBA00023002"/>
    </source>
</evidence>
<feature type="domain" description="Acyl-CoA dehydrogenase/oxidase N-terminal" evidence="9">
    <location>
        <begin position="6"/>
        <end position="123"/>
    </location>
</feature>
<name>A0A059FXZ6_9PROT</name>
<dbReference type="InterPro" id="IPR013786">
    <property type="entry name" value="AcylCoA_DH/ox_N"/>
</dbReference>
<feature type="domain" description="Acyl-CoA oxidase/dehydrogenase middle" evidence="8">
    <location>
        <begin position="127"/>
        <end position="206"/>
    </location>
</feature>
<comment type="similarity">
    <text evidence="2 6">Belongs to the acyl-CoA dehydrogenase family.</text>
</comment>
<evidence type="ECO:0000256" key="3">
    <source>
        <dbReference type="ARBA" id="ARBA00022630"/>
    </source>
</evidence>
<protein>
    <submittedName>
        <fullName evidence="10">Acyl-CoA dehydrogenase family protein</fullName>
    </submittedName>
</protein>
<keyword evidence="11" id="KW-1185">Reference proteome</keyword>
<dbReference type="GO" id="GO:0050660">
    <property type="term" value="F:flavin adenine dinucleotide binding"/>
    <property type="evidence" value="ECO:0007669"/>
    <property type="project" value="InterPro"/>
</dbReference>
<keyword evidence="5 6" id="KW-0560">Oxidoreductase</keyword>
<organism evidence="10 11">
    <name type="scientific">Hyphomonas hirschiana VP5</name>
    <dbReference type="NCBI Taxonomy" id="1280951"/>
    <lineage>
        <taxon>Bacteria</taxon>
        <taxon>Pseudomonadati</taxon>
        <taxon>Pseudomonadota</taxon>
        <taxon>Alphaproteobacteria</taxon>
        <taxon>Hyphomonadales</taxon>
        <taxon>Hyphomonadaceae</taxon>
        <taxon>Hyphomonas</taxon>
    </lineage>
</organism>
<keyword evidence="4 6" id="KW-0274">FAD</keyword>
<evidence type="ECO:0000313" key="11">
    <source>
        <dbReference type="Proteomes" id="UP000025061"/>
    </source>
</evidence>
<sequence>MNLSFTREEEAFRQEVRTFLDAHLTDDLRAYAKRMTSVYSTKPIGMKWQQILVKQGWACPSWPVEYGGTGWTPAQRYIFDVEMARAGAPPLSPMGIGMCGPALIGHGSKEQKDYYLPRILSGEDFWCQGYSEPHAGSDLAALTMSAVDDGDAFICNGSKIWTTHAHEANMMFCLVRTDNSGKLQQGITFVLIDMTAPGVKVDPIIMLSGEHIQNAVFFTDVRVPKANVVGKINEGWTVAKYLLEFERGGSSYGPRLLARVRAIRATAAEEGLLDAGFARKLSLAEAEIMALEAAELQQMADLAKGGTPGLKASMMKIRGTELSQHLTELAIELAGVYVAPFQPQHTSPGGPVPVPECLNLSRNVPVVGPESAVTASAKYLNDRAGSIYAGSNEIQRGILSKGQLGL</sequence>
<dbReference type="GO" id="GO:0005886">
    <property type="term" value="C:plasma membrane"/>
    <property type="evidence" value="ECO:0007669"/>
    <property type="project" value="TreeGrafter"/>
</dbReference>
<dbReference type="InterPro" id="IPR036250">
    <property type="entry name" value="AcylCo_DH-like_C"/>
</dbReference>